<evidence type="ECO:0000259" key="2">
    <source>
        <dbReference type="Pfam" id="PF13349"/>
    </source>
</evidence>
<dbReference type="EMBL" id="OU015430">
    <property type="protein sequence ID" value="CAG4973461.1"/>
    <property type="molecule type" value="Genomic_DNA"/>
</dbReference>
<keyword evidence="1" id="KW-0732">Signal</keyword>
<organism evidence="3 4">
    <name type="scientific">Novilysobacter luteus</name>
    <dbReference type="NCBI Taxonomy" id="2822368"/>
    <lineage>
        <taxon>Bacteria</taxon>
        <taxon>Pseudomonadati</taxon>
        <taxon>Pseudomonadota</taxon>
        <taxon>Gammaproteobacteria</taxon>
        <taxon>Lysobacterales</taxon>
        <taxon>Lysobacteraceae</taxon>
        <taxon>Novilysobacter</taxon>
    </lineage>
</organism>
<evidence type="ECO:0000313" key="3">
    <source>
        <dbReference type="EMBL" id="CAG4973461.1"/>
    </source>
</evidence>
<dbReference type="Proteomes" id="UP000680116">
    <property type="component" value="Chromosome"/>
</dbReference>
<accession>A0ABM8UFK4</accession>
<dbReference type="RefSeq" id="WP_215218069.1">
    <property type="nucleotide sequence ID" value="NZ_OU015430.1"/>
</dbReference>
<feature type="signal peptide" evidence="1">
    <location>
        <begin position="1"/>
        <end position="26"/>
    </location>
</feature>
<proteinExistence type="predicted"/>
<dbReference type="Pfam" id="PF13349">
    <property type="entry name" value="DUF4097"/>
    <property type="match status" value="1"/>
</dbReference>
<feature type="chain" id="PRO_5045587944" description="DUF4097 domain-containing protein" evidence="1">
    <location>
        <begin position="27"/>
        <end position="307"/>
    </location>
</feature>
<sequence>MNTVRRRILAPSIAFALLVAATAAWADTPIDETRALDPNGRIEIDNLKGRIDVEAWDRAEVRITGSLGEGVEKLEIDGDNRSLSVRVKYPRRGGLGFLSGDNTGPTRLHVMVPLRADLEIDSVAADIDVVGVAPAEVSIDSVSGNVVLVGAPRELSVETVSGDLRVTSNSRDVDIASVSGDIRLGGRLDGKVDLETVSGDAVIEVHESLVRSVSATSVSGDLELRAALAAGGEISMESVSGDVDLRLPANLSAEVRGESFSGDLVAPDARIERPRHGPGASFRHRYGSGDGEISVETFSGDARLRLD</sequence>
<keyword evidence="4" id="KW-1185">Reference proteome</keyword>
<feature type="domain" description="DUF4097" evidence="2">
    <location>
        <begin position="41"/>
        <end position="303"/>
    </location>
</feature>
<name>A0ABM8UFK4_9GAMM</name>
<protein>
    <recommendedName>
        <fullName evidence="2">DUF4097 domain-containing protein</fullName>
    </recommendedName>
</protein>
<evidence type="ECO:0000256" key="1">
    <source>
        <dbReference type="SAM" id="SignalP"/>
    </source>
</evidence>
<dbReference type="InterPro" id="IPR025164">
    <property type="entry name" value="Toastrack_DUF4097"/>
</dbReference>
<evidence type="ECO:0000313" key="4">
    <source>
        <dbReference type="Proteomes" id="UP000680116"/>
    </source>
</evidence>
<gene>
    <name evidence="3" type="ORF">LYB30171_01456</name>
</gene>
<reference evidence="3 4" key="1">
    <citation type="submission" date="2021-04" db="EMBL/GenBank/DDBJ databases">
        <authorList>
            <person name="Rodrigo-Torres L."/>
            <person name="Arahal R. D."/>
            <person name="Lucena T."/>
        </authorList>
    </citation>
    <scope>NUCLEOTIDE SEQUENCE [LARGE SCALE GENOMIC DNA]</scope>
    <source>
        <strain evidence="3 4">CECT 30171</strain>
    </source>
</reference>